<comment type="function">
    <text evidence="4">Involved in urease metallocenter assembly. Binds nickel. Probably functions as a nickel donor during metallocenter assembly.</text>
</comment>
<evidence type="ECO:0000256" key="2">
    <source>
        <dbReference type="ARBA" id="ARBA00022596"/>
    </source>
</evidence>
<dbReference type="STRING" id="1123265.GCA_000686625_04058"/>
<dbReference type="Proteomes" id="UP000308196">
    <property type="component" value="Chromosome"/>
</dbReference>
<dbReference type="SUPFAM" id="SSF69737">
    <property type="entry name" value="Urease metallochaperone UreE, C-terminal domain"/>
    <property type="match status" value="1"/>
</dbReference>
<dbReference type="InterPro" id="IPR036118">
    <property type="entry name" value="UreE_N_sf"/>
</dbReference>
<proteinExistence type="inferred from homology"/>
<dbReference type="EMBL" id="LR590484">
    <property type="protein sequence ID" value="VTR33246.1"/>
    <property type="molecule type" value="Genomic_DNA"/>
</dbReference>
<dbReference type="GO" id="GO:0016151">
    <property type="term" value="F:nickel cation binding"/>
    <property type="evidence" value="ECO:0007669"/>
    <property type="project" value="UniProtKB-UniRule"/>
</dbReference>
<dbReference type="InterPro" id="IPR004029">
    <property type="entry name" value="UreE_N"/>
</dbReference>
<evidence type="ECO:0000256" key="4">
    <source>
        <dbReference type="HAMAP-Rule" id="MF_00822"/>
    </source>
</evidence>
<dbReference type="Pfam" id="PF02814">
    <property type="entry name" value="UreE_N"/>
    <property type="match status" value="1"/>
</dbReference>
<keyword evidence="1 4" id="KW-0963">Cytoplasm</keyword>
<accession>A0A4U9UIW4</accession>
<dbReference type="SUPFAM" id="SSF69287">
    <property type="entry name" value="Urease metallochaperone UreE, N-terminal domain"/>
    <property type="match status" value="1"/>
</dbReference>
<dbReference type="InterPro" id="IPR012406">
    <property type="entry name" value="UreE"/>
</dbReference>
<evidence type="ECO:0000259" key="5">
    <source>
        <dbReference type="SMART" id="SM00988"/>
    </source>
</evidence>
<dbReference type="GO" id="GO:0051082">
    <property type="term" value="F:unfolded protein binding"/>
    <property type="evidence" value="ECO:0007669"/>
    <property type="project" value="UniProtKB-UniRule"/>
</dbReference>
<keyword evidence="2 4" id="KW-0533">Nickel</keyword>
<name>A0A4U9UIW4_9SPHI</name>
<dbReference type="KEGG" id="stha:NCTC11429_01141"/>
<dbReference type="GO" id="GO:0065003">
    <property type="term" value="P:protein-containing complex assembly"/>
    <property type="evidence" value="ECO:0007669"/>
    <property type="project" value="InterPro"/>
</dbReference>
<dbReference type="GO" id="GO:0019627">
    <property type="term" value="P:urea metabolic process"/>
    <property type="evidence" value="ECO:0007669"/>
    <property type="project" value="InterPro"/>
</dbReference>
<dbReference type="RefSeq" id="WP_051607054.1">
    <property type="nucleotide sequence ID" value="NZ_LR590484.1"/>
</dbReference>
<feature type="domain" description="UreE urease accessory N-terminal" evidence="5">
    <location>
        <begin position="7"/>
        <end position="72"/>
    </location>
</feature>
<dbReference type="HAMAP" id="MF_00822">
    <property type="entry name" value="UreE"/>
    <property type="match status" value="1"/>
</dbReference>
<evidence type="ECO:0000256" key="3">
    <source>
        <dbReference type="ARBA" id="ARBA00023186"/>
    </source>
</evidence>
<evidence type="ECO:0000313" key="7">
    <source>
        <dbReference type="Proteomes" id="UP000308196"/>
    </source>
</evidence>
<reference evidence="6 7" key="1">
    <citation type="submission" date="2019-05" db="EMBL/GenBank/DDBJ databases">
        <authorList>
            <consortium name="Pathogen Informatics"/>
        </authorList>
    </citation>
    <scope>NUCLEOTIDE SEQUENCE [LARGE SCALE GENOMIC DNA]</scope>
    <source>
        <strain evidence="6 7">NCTC11429</strain>
    </source>
</reference>
<comment type="subcellular location">
    <subcellularLocation>
        <location evidence="4">Cytoplasm</location>
    </subcellularLocation>
</comment>
<dbReference type="SMART" id="SM00988">
    <property type="entry name" value="UreE_N"/>
    <property type="match status" value="1"/>
</dbReference>
<evidence type="ECO:0000256" key="1">
    <source>
        <dbReference type="ARBA" id="ARBA00022490"/>
    </source>
</evidence>
<comment type="similarity">
    <text evidence="4">Belongs to the UreE family.</text>
</comment>
<organism evidence="6 7">
    <name type="scientific">Sphingobacterium thalpophilum</name>
    <dbReference type="NCBI Taxonomy" id="259"/>
    <lineage>
        <taxon>Bacteria</taxon>
        <taxon>Pseudomonadati</taxon>
        <taxon>Bacteroidota</taxon>
        <taxon>Sphingobacteriia</taxon>
        <taxon>Sphingobacteriales</taxon>
        <taxon>Sphingobacteriaceae</taxon>
        <taxon>Sphingobacterium</taxon>
    </lineage>
</organism>
<sequence length="189" mass="22042">MILASDIKGNIRNEKQKNDSLELDFLELEWFDTEKRVIRGFTVQGREIGFRNLGEQPLFDGDILFETEQFRIVVRILPCPCLVVRPKNRLDMARICLEIGNKHIPIFINAAHEIIAAYENPLWEQLHRAGFIPVRELRVIERTHTLRIHQYAVVQNKITLAKEIRRNVDAGYSGADETTRAFYMPIDEK</sequence>
<dbReference type="AlphaFoldDB" id="A0A4U9UIW4"/>
<dbReference type="GeneID" id="78461916"/>
<dbReference type="GO" id="GO:0006457">
    <property type="term" value="P:protein folding"/>
    <property type="evidence" value="ECO:0007669"/>
    <property type="project" value="InterPro"/>
</dbReference>
<dbReference type="GO" id="GO:0005737">
    <property type="term" value="C:cytoplasm"/>
    <property type="evidence" value="ECO:0007669"/>
    <property type="project" value="UniProtKB-SubCell"/>
</dbReference>
<dbReference type="Gene3D" id="3.30.70.790">
    <property type="entry name" value="UreE, C-terminal domain"/>
    <property type="match status" value="1"/>
</dbReference>
<keyword evidence="3 4" id="KW-0143">Chaperone</keyword>
<protein>
    <recommendedName>
        <fullName evidence="4">Urease accessory protein UreE</fullName>
    </recommendedName>
</protein>
<evidence type="ECO:0000313" key="6">
    <source>
        <dbReference type="EMBL" id="VTR33246.1"/>
    </source>
</evidence>
<gene>
    <name evidence="6" type="primary">ureE_2</name>
    <name evidence="4" type="synonym">ureE</name>
    <name evidence="6" type="ORF">NCTC11429_01141</name>
</gene>
<dbReference type="Gene3D" id="2.60.260.20">
    <property type="entry name" value="Urease metallochaperone UreE, N-terminal domain"/>
    <property type="match status" value="1"/>
</dbReference>